<evidence type="ECO:0000256" key="3">
    <source>
        <dbReference type="ARBA" id="ARBA00022898"/>
    </source>
</evidence>
<dbReference type="InterPro" id="IPR022644">
    <property type="entry name" value="De-COase2_N"/>
</dbReference>
<dbReference type="PANTHER" id="PTHR43727">
    <property type="entry name" value="DIAMINOPIMELATE DECARBOXYLASE"/>
    <property type="match status" value="1"/>
</dbReference>
<comment type="catalytic activity">
    <reaction evidence="5 8">
        <text>meso-2,6-diaminopimelate + H(+) = L-lysine + CO2</text>
        <dbReference type="Rhea" id="RHEA:15101"/>
        <dbReference type="ChEBI" id="CHEBI:15378"/>
        <dbReference type="ChEBI" id="CHEBI:16526"/>
        <dbReference type="ChEBI" id="CHEBI:32551"/>
        <dbReference type="ChEBI" id="CHEBI:57791"/>
        <dbReference type="EC" id="4.1.1.20"/>
    </reaction>
</comment>
<keyword evidence="5" id="KW-0028">Amino-acid biosynthesis</keyword>
<comment type="cofactor">
    <cofactor evidence="1 5 7 8">
        <name>pyridoxal 5'-phosphate</name>
        <dbReference type="ChEBI" id="CHEBI:597326"/>
    </cofactor>
</comment>
<comment type="function">
    <text evidence="5">Specifically catalyzes the decarboxylation of meso-diaminopimelate (meso-DAP) to L-lysine.</text>
</comment>
<feature type="domain" description="Orn/DAP/Arg decarboxylase 2 N-terminal" evidence="10">
    <location>
        <begin position="26"/>
        <end position="271"/>
    </location>
</feature>
<feature type="binding site" evidence="5">
    <location>
        <position position="226"/>
    </location>
    <ligand>
        <name>pyridoxal 5'-phosphate</name>
        <dbReference type="ChEBI" id="CHEBI:597326"/>
    </ligand>
</feature>
<protein>
    <recommendedName>
        <fullName evidence="5 6">Diaminopimelate decarboxylase</fullName>
        <shortName evidence="5">DAP decarboxylase</shortName>
        <shortName evidence="5">DAPDC</shortName>
        <ecNumber evidence="5 6">4.1.1.20</ecNumber>
    </recommendedName>
</protein>
<proteinExistence type="inferred from homology"/>
<feature type="binding site" evidence="5">
    <location>
        <position position="303"/>
    </location>
    <ligand>
        <name>substrate</name>
    </ligand>
</feature>
<dbReference type="NCBIfam" id="TIGR01048">
    <property type="entry name" value="lysA"/>
    <property type="match status" value="1"/>
</dbReference>
<dbReference type="EC" id="4.1.1.20" evidence="5 6"/>
<dbReference type="Gene3D" id="3.20.20.10">
    <property type="entry name" value="Alanine racemase"/>
    <property type="match status" value="1"/>
</dbReference>
<name>A0A4Z0PGC9_9BACT</name>
<accession>A0A4Z0PGC9</accession>
<evidence type="ECO:0000256" key="8">
    <source>
        <dbReference type="RuleBase" id="RU003738"/>
    </source>
</evidence>
<keyword evidence="5 8" id="KW-0457">Lysine biosynthesis</keyword>
<feature type="active site" description="Proton donor" evidence="7">
    <location>
        <position position="332"/>
    </location>
</feature>
<evidence type="ECO:0000313" key="12">
    <source>
        <dbReference type="Proteomes" id="UP000297739"/>
    </source>
</evidence>
<evidence type="ECO:0000256" key="5">
    <source>
        <dbReference type="HAMAP-Rule" id="MF_02120"/>
    </source>
</evidence>
<keyword evidence="4 5" id="KW-0456">Lyase</keyword>
<evidence type="ECO:0000256" key="4">
    <source>
        <dbReference type="ARBA" id="ARBA00023239"/>
    </source>
</evidence>
<dbReference type="PRINTS" id="PR01179">
    <property type="entry name" value="ODADCRBXLASE"/>
</dbReference>
<dbReference type="PRINTS" id="PR01181">
    <property type="entry name" value="DAPDCRBXLASE"/>
</dbReference>
<feature type="domain" description="Orn/DAP/Arg decarboxylase 2 C-terminal" evidence="9">
    <location>
        <begin position="16"/>
        <end position="359"/>
    </location>
</feature>
<dbReference type="AlphaFoldDB" id="A0A4Z0PGC9"/>
<dbReference type="InterPro" id="IPR029066">
    <property type="entry name" value="PLP-binding_barrel"/>
</dbReference>
<evidence type="ECO:0000256" key="6">
    <source>
        <dbReference type="NCBIfam" id="TIGR01048"/>
    </source>
</evidence>
<feature type="modified residue" description="N6-(pyridoxal phosphate)lysine" evidence="5 7">
    <location>
        <position position="47"/>
    </location>
</feature>
<dbReference type="InterPro" id="IPR002986">
    <property type="entry name" value="DAP_deCOOHase_LysA"/>
</dbReference>
<comment type="similarity">
    <text evidence="5">Belongs to the Orn/Lys/Arg decarboxylase class-II family. LysA subfamily.</text>
</comment>
<evidence type="ECO:0000259" key="9">
    <source>
        <dbReference type="Pfam" id="PF00278"/>
    </source>
</evidence>
<comment type="subunit">
    <text evidence="5">Homodimer.</text>
</comment>
<dbReference type="OrthoDB" id="9802241at2"/>
<comment type="pathway">
    <text evidence="5 8">Amino-acid biosynthesis; L-lysine biosynthesis via DAP pathway; L-lysine from DL-2,6-diaminopimelate: step 1/1.</text>
</comment>
<dbReference type="PROSITE" id="PS00879">
    <property type="entry name" value="ODR_DC_2_2"/>
    <property type="match status" value="1"/>
</dbReference>
<dbReference type="PANTHER" id="PTHR43727:SF2">
    <property type="entry name" value="GROUP IV DECARBOXYLASE"/>
    <property type="match status" value="1"/>
</dbReference>
<evidence type="ECO:0000259" key="10">
    <source>
        <dbReference type="Pfam" id="PF02784"/>
    </source>
</evidence>
<dbReference type="EMBL" id="SRLD01000042">
    <property type="protein sequence ID" value="TGE14067.1"/>
    <property type="molecule type" value="Genomic_DNA"/>
</dbReference>
<evidence type="ECO:0000256" key="1">
    <source>
        <dbReference type="ARBA" id="ARBA00001933"/>
    </source>
</evidence>
<dbReference type="Gene3D" id="2.40.37.10">
    <property type="entry name" value="Lyase, Ornithine Decarboxylase, Chain A, domain 1"/>
    <property type="match status" value="1"/>
</dbReference>
<comment type="caution">
    <text evidence="11">The sequence shown here is derived from an EMBL/GenBank/DDBJ whole genome shotgun (WGS) entry which is preliminary data.</text>
</comment>
<dbReference type="InterPro" id="IPR022657">
    <property type="entry name" value="De-COase2_CS"/>
</dbReference>
<dbReference type="GO" id="GO:0009089">
    <property type="term" value="P:lysine biosynthetic process via diaminopimelate"/>
    <property type="evidence" value="ECO:0007669"/>
    <property type="project" value="UniProtKB-UniRule"/>
</dbReference>
<dbReference type="GO" id="GO:0030170">
    <property type="term" value="F:pyridoxal phosphate binding"/>
    <property type="evidence" value="ECO:0007669"/>
    <property type="project" value="UniProtKB-UniRule"/>
</dbReference>
<organism evidence="11 12">
    <name type="scientific">Hymenobacter elongatus</name>
    <dbReference type="NCBI Taxonomy" id="877208"/>
    <lineage>
        <taxon>Bacteria</taxon>
        <taxon>Pseudomonadati</taxon>
        <taxon>Bacteroidota</taxon>
        <taxon>Cytophagia</taxon>
        <taxon>Cytophagales</taxon>
        <taxon>Hymenobacteraceae</taxon>
        <taxon>Hymenobacter</taxon>
    </lineage>
</organism>
<keyword evidence="3 5" id="KW-0663">Pyridoxal phosphate</keyword>
<feature type="binding site" evidence="5">
    <location>
        <position position="361"/>
    </location>
    <ligand>
        <name>substrate</name>
    </ligand>
</feature>
<sequence>MSFSLPADAAARPTPFYLYDLALLDRTLAAAQQAARPRAMHVHYALKANANAPILDRVRQHDLGADCVSGAEVQRALDTGFAPQDIVFAGVGKSDAEINRALAADIWCFNAESGEELVVLNELAAAQNRRARVALRINPNVDAHTHHYITTGLDANKFGIGLSDLAEVLDLLATLPQLELVGIHAHIGSQITNLSVFAVLSRKLNEVQTWLEDRGHTLPHLNVGGGLGIDYHNPDTQAVPDFEAYFRMFDQHLERRPGQQVHVELGRSLVAQCGTVVSRVLYVKRSQQTNFAILDAGMTELIRPALYGSYHLIQNMSSTGSRQLYDVVGPICESSDTFGREVTMPETRRGDLIVIRSAGAYGEVMASNYNLREKAEAVYIGEVLSGVKQKV</sequence>
<dbReference type="GO" id="GO:0008836">
    <property type="term" value="F:diaminopimelate decarboxylase activity"/>
    <property type="evidence" value="ECO:0007669"/>
    <property type="project" value="UniProtKB-UniRule"/>
</dbReference>
<dbReference type="InterPro" id="IPR009006">
    <property type="entry name" value="Ala_racemase/Decarboxylase_C"/>
</dbReference>
<dbReference type="Proteomes" id="UP000297739">
    <property type="component" value="Unassembled WGS sequence"/>
</dbReference>
<dbReference type="InterPro" id="IPR022643">
    <property type="entry name" value="De-COase2_C"/>
</dbReference>
<evidence type="ECO:0000313" key="11">
    <source>
        <dbReference type="EMBL" id="TGE14067.1"/>
    </source>
</evidence>
<gene>
    <name evidence="5 11" type="primary">lysA</name>
    <name evidence="11" type="ORF">E5J99_17590</name>
</gene>
<dbReference type="InterPro" id="IPR000183">
    <property type="entry name" value="Orn/DAP/Arg_de-COase"/>
</dbReference>
<evidence type="ECO:0000256" key="7">
    <source>
        <dbReference type="PIRSR" id="PIRSR600183-50"/>
    </source>
</evidence>
<keyword evidence="2 5" id="KW-0210">Decarboxylase</keyword>
<dbReference type="CDD" id="cd06828">
    <property type="entry name" value="PLPDE_III_DapDC"/>
    <property type="match status" value="1"/>
</dbReference>
<feature type="binding site" evidence="5">
    <location>
        <position position="361"/>
    </location>
    <ligand>
        <name>pyridoxal 5'-phosphate</name>
        <dbReference type="ChEBI" id="CHEBI:597326"/>
    </ligand>
</feature>
<dbReference type="SUPFAM" id="SSF51419">
    <property type="entry name" value="PLP-binding barrel"/>
    <property type="match status" value="1"/>
</dbReference>
<dbReference type="RefSeq" id="WP_135499130.1">
    <property type="nucleotide sequence ID" value="NZ_SRLD01000042.1"/>
</dbReference>
<feature type="binding site" evidence="5">
    <location>
        <position position="333"/>
    </location>
    <ligand>
        <name>substrate</name>
    </ligand>
</feature>
<feature type="binding site" evidence="5">
    <location>
        <position position="307"/>
    </location>
    <ligand>
        <name>substrate</name>
    </ligand>
</feature>
<dbReference type="Pfam" id="PF00278">
    <property type="entry name" value="Orn_DAP_Arg_deC"/>
    <property type="match status" value="1"/>
</dbReference>
<dbReference type="Pfam" id="PF02784">
    <property type="entry name" value="Orn_Arg_deC_N"/>
    <property type="match status" value="1"/>
</dbReference>
<keyword evidence="12" id="KW-1185">Reference proteome</keyword>
<reference evidence="11 12" key="1">
    <citation type="submission" date="2019-04" db="EMBL/GenBank/DDBJ databases">
        <authorList>
            <person name="Feng G."/>
            <person name="Zhang J."/>
            <person name="Zhu H."/>
        </authorList>
    </citation>
    <scope>NUCLEOTIDE SEQUENCE [LARGE SCALE GENOMIC DNA]</scope>
    <source>
        <strain evidence="11 12">JCM 17223</strain>
    </source>
</reference>
<dbReference type="HAMAP" id="MF_02120">
    <property type="entry name" value="LysA"/>
    <property type="match status" value="1"/>
</dbReference>
<dbReference type="SUPFAM" id="SSF50621">
    <property type="entry name" value="Alanine racemase C-terminal domain-like"/>
    <property type="match status" value="1"/>
</dbReference>
<feature type="binding site" evidence="5">
    <location>
        <position position="267"/>
    </location>
    <ligand>
        <name>substrate</name>
    </ligand>
</feature>
<evidence type="ECO:0000256" key="2">
    <source>
        <dbReference type="ARBA" id="ARBA00022793"/>
    </source>
</evidence>
<feature type="binding site" evidence="5">
    <location>
        <begin position="264"/>
        <end position="267"/>
    </location>
    <ligand>
        <name>pyridoxal 5'-phosphate</name>
        <dbReference type="ChEBI" id="CHEBI:597326"/>
    </ligand>
</feature>
<dbReference type="FunFam" id="3.20.20.10:FF:000003">
    <property type="entry name" value="Diaminopimelate decarboxylase"/>
    <property type="match status" value="1"/>
</dbReference>
<dbReference type="UniPathway" id="UPA00034">
    <property type="reaction ID" value="UER00027"/>
</dbReference>